<evidence type="ECO:0000256" key="3">
    <source>
        <dbReference type="ARBA" id="ARBA00022989"/>
    </source>
</evidence>
<feature type="domain" description="EamA" evidence="6">
    <location>
        <begin position="139"/>
        <end position="270"/>
    </location>
</feature>
<evidence type="ECO:0000256" key="1">
    <source>
        <dbReference type="ARBA" id="ARBA00004141"/>
    </source>
</evidence>
<dbReference type="InterPro" id="IPR000620">
    <property type="entry name" value="EamA_dom"/>
</dbReference>
<feature type="transmembrane region" description="Helical" evidence="5">
    <location>
        <begin position="115"/>
        <end position="132"/>
    </location>
</feature>
<dbReference type="EMBL" id="CAEZTS010000077">
    <property type="protein sequence ID" value="CAB4580290.1"/>
    <property type="molecule type" value="Genomic_DNA"/>
</dbReference>
<dbReference type="Pfam" id="PF00892">
    <property type="entry name" value="EamA"/>
    <property type="match status" value="1"/>
</dbReference>
<name>A0A6J6EUQ8_9ZZZZ</name>
<dbReference type="SUPFAM" id="SSF103481">
    <property type="entry name" value="Multidrug resistance efflux transporter EmrE"/>
    <property type="match status" value="2"/>
</dbReference>
<evidence type="ECO:0000313" key="7">
    <source>
        <dbReference type="EMBL" id="CAB4580290.1"/>
    </source>
</evidence>
<dbReference type="PANTHER" id="PTHR32322:SF2">
    <property type="entry name" value="EAMA DOMAIN-CONTAINING PROTEIN"/>
    <property type="match status" value="1"/>
</dbReference>
<comment type="subcellular location">
    <subcellularLocation>
        <location evidence="1">Membrane</location>
        <topology evidence="1">Multi-pass membrane protein</topology>
    </subcellularLocation>
</comment>
<dbReference type="InterPro" id="IPR037185">
    <property type="entry name" value="EmrE-like"/>
</dbReference>
<organism evidence="7">
    <name type="scientific">freshwater metagenome</name>
    <dbReference type="NCBI Taxonomy" id="449393"/>
    <lineage>
        <taxon>unclassified sequences</taxon>
        <taxon>metagenomes</taxon>
        <taxon>ecological metagenomes</taxon>
    </lineage>
</organism>
<feature type="transmembrane region" description="Helical" evidence="5">
    <location>
        <begin position="199"/>
        <end position="218"/>
    </location>
</feature>
<dbReference type="AlphaFoldDB" id="A0A6J6EUQ8"/>
<evidence type="ECO:0000256" key="2">
    <source>
        <dbReference type="ARBA" id="ARBA00022692"/>
    </source>
</evidence>
<evidence type="ECO:0000259" key="6">
    <source>
        <dbReference type="Pfam" id="PF00892"/>
    </source>
</evidence>
<sequence>MATASPEALFVLSATAQYIGAVIAIDLFDRVDPATVAWLRVFGAAVALLLVSGRHLFRPWTRADFVAMTVFGVATALMNTFFYLAIDRLPLGKGVAIEFIGPIAVAAVRTRSRRNAFALILAAIGVAVLSGVELDGEPLGLLFIFLASAMWATYIVVGSKVAQQNRGVSGLGFGLLIGAVVVTPIGAPSSGPVWSSPHLIFLCMFVGVMSNAIGYGIDQAVLRRIPIRRFSVLLALLPVTATVVAFVALDQRPSLIDLAGMSLVLAGVIVQEREKLDT</sequence>
<dbReference type="InterPro" id="IPR050638">
    <property type="entry name" value="AA-Vitamin_Transporters"/>
</dbReference>
<feature type="transmembrane region" description="Helical" evidence="5">
    <location>
        <begin position="65"/>
        <end position="85"/>
    </location>
</feature>
<evidence type="ECO:0000256" key="4">
    <source>
        <dbReference type="ARBA" id="ARBA00023136"/>
    </source>
</evidence>
<gene>
    <name evidence="7" type="ORF">UFOPK1722_00980</name>
</gene>
<feature type="transmembrane region" description="Helical" evidence="5">
    <location>
        <begin position="138"/>
        <end position="157"/>
    </location>
</feature>
<accession>A0A6J6EUQ8</accession>
<feature type="transmembrane region" description="Helical" evidence="5">
    <location>
        <begin position="91"/>
        <end position="108"/>
    </location>
</feature>
<feature type="transmembrane region" description="Helical" evidence="5">
    <location>
        <begin position="34"/>
        <end position="53"/>
    </location>
</feature>
<protein>
    <submittedName>
        <fullName evidence="7">Unannotated protein</fullName>
    </submittedName>
</protein>
<keyword evidence="4 5" id="KW-0472">Membrane</keyword>
<feature type="transmembrane region" description="Helical" evidence="5">
    <location>
        <begin position="169"/>
        <end position="187"/>
    </location>
</feature>
<proteinExistence type="predicted"/>
<evidence type="ECO:0000256" key="5">
    <source>
        <dbReference type="SAM" id="Phobius"/>
    </source>
</evidence>
<dbReference type="PANTHER" id="PTHR32322">
    <property type="entry name" value="INNER MEMBRANE TRANSPORTER"/>
    <property type="match status" value="1"/>
</dbReference>
<reference evidence="7" key="1">
    <citation type="submission" date="2020-05" db="EMBL/GenBank/DDBJ databases">
        <authorList>
            <person name="Chiriac C."/>
            <person name="Salcher M."/>
            <person name="Ghai R."/>
            <person name="Kavagutti S V."/>
        </authorList>
    </citation>
    <scope>NUCLEOTIDE SEQUENCE</scope>
</reference>
<dbReference type="GO" id="GO:0016020">
    <property type="term" value="C:membrane"/>
    <property type="evidence" value="ECO:0007669"/>
    <property type="project" value="UniProtKB-SubCell"/>
</dbReference>
<keyword evidence="2 5" id="KW-0812">Transmembrane</keyword>
<keyword evidence="3 5" id="KW-1133">Transmembrane helix</keyword>
<feature type="transmembrane region" description="Helical" evidence="5">
    <location>
        <begin position="230"/>
        <end position="249"/>
    </location>
</feature>